<evidence type="ECO:0000256" key="1">
    <source>
        <dbReference type="SAM" id="MobiDB-lite"/>
    </source>
</evidence>
<keyword evidence="3" id="KW-1185">Reference proteome</keyword>
<gene>
    <name evidence="2" type="ORF">CMUS01_02570</name>
</gene>
<name>A0A8H6NUX8_9PEZI</name>
<comment type="caution">
    <text evidence="2">The sequence shown here is derived from an EMBL/GenBank/DDBJ whole genome shotgun (WGS) entry which is preliminary data.</text>
</comment>
<dbReference type="Proteomes" id="UP000639643">
    <property type="component" value="Unassembled WGS sequence"/>
</dbReference>
<accession>A0A8H6NUX8</accession>
<dbReference type="EMBL" id="WIGM01000054">
    <property type="protein sequence ID" value="KAF6842992.1"/>
    <property type="molecule type" value="Genomic_DNA"/>
</dbReference>
<feature type="compositionally biased region" description="Gly residues" evidence="1">
    <location>
        <begin position="267"/>
        <end position="278"/>
    </location>
</feature>
<protein>
    <submittedName>
        <fullName evidence="2">Uncharacterized protein</fullName>
    </submittedName>
</protein>
<evidence type="ECO:0000313" key="3">
    <source>
        <dbReference type="Proteomes" id="UP000639643"/>
    </source>
</evidence>
<evidence type="ECO:0000313" key="2">
    <source>
        <dbReference type="EMBL" id="KAF6842992.1"/>
    </source>
</evidence>
<feature type="compositionally biased region" description="Basic and acidic residues" evidence="1">
    <location>
        <begin position="250"/>
        <end position="262"/>
    </location>
</feature>
<proteinExistence type="predicted"/>
<feature type="region of interest" description="Disordered" evidence="1">
    <location>
        <begin position="235"/>
        <end position="278"/>
    </location>
</feature>
<feature type="region of interest" description="Disordered" evidence="1">
    <location>
        <begin position="111"/>
        <end position="138"/>
    </location>
</feature>
<dbReference type="AlphaFoldDB" id="A0A8H6NUX8"/>
<reference evidence="2" key="1">
    <citation type="journal article" date="2020" name="Phytopathology">
        <title>Genome Sequence Resources of Colletotrichum truncatum, C. plurivorum, C. musicola, and C. sojae: Four Species Pathogenic to Soybean (Glycine max).</title>
        <authorList>
            <person name="Rogerio F."/>
            <person name="Boufleur T.R."/>
            <person name="Ciampi-Guillardi M."/>
            <person name="Sukno S.A."/>
            <person name="Thon M.R."/>
            <person name="Massola Junior N.S."/>
            <person name="Baroncelli R."/>
        </authorList>
    </citation>
    <scope>NUCLEOTIDE SEQUENCE</scope>
    <source>
        <strain evidence="2">LFN0074</strain>
    </source>
</reference>
<sequence length="278" mass="30516">MRVHSPRSGRSRVAMKTLPALGVLATRWRVFVRRYYALPSRQSSIDPEADAVFLPRISAGLLERSRPVGSPENPAQFHRRYLPSANTVSSQSHLQATAPNSVQRLGLDSRGFSSLQPQFQPAAESGSSADGYPTPESHFLGRAERLPALIRQLCFVSSTKGNTFPPLHHHQPPTLNRGRTPLGQNERFAITPPRPNADGGVKAQQPEIPFARGRDDCRRGHGPVRYVTTYCSSTSHAVPSKSCPPSGSREWTRRPSRERIELAETTAGGGRGTARGRM</sequence>
<organism evidence="2 3">
    <name type="scientific">Colletotrichum musicola</name>
    <dbReference type="NCBI Taxonomy" id="2175873"/>
    <lineage>
        <taxon>Eukaryota</taxon>
        <taxon>Fungi</taxon>
        <taxon>Dikarya</taxon>
        <taxon>Ascomycota</taxon>
        <taxon>Pezizomycotina</taxon>
        <taxon>Sordariomycetes</taxon>
        <taxon>Hypocreomycetidae</taxon>
        <taxon>Glomerellales</taxon>
        <taxon>Glomerellaceae</taxon>
        <taxon>Colletotrichum</taxon>
        <taxon>Colletotrichum orchidearum species complex</taxon>
    </lineage>
</organism>